<evidence type="ECO:0000256" key="6">
    <source>
        <dbReference type="ARBA" id="ARBA00023136"/>
    </source>
</evidence>
<dbReference type="InterPro" id="IPR044049">
    <property type="entry name" value="EccD_transm"/>
</dbReference>
<evidence type="ECO:0000313" key="9">
    <source>
        <dbReference type="EMBL" id="MFB9907091.1"/>
    </source>
</evidence>
<proteinExistence type="inferred from homology"/>
<dbReference type="Proteomes" id="UP001589693">
    <property type="component" value="Unassembled WGS sequence"/>
</dbReference>
<feature type="transmembrane region" description="Helical" evidence="7">
    <location>
        <begin position="317"/>
        <end position="336"/>
    </location>
</feature>
<keyword evidence="10" id="KW-1185">Reference proteome</keyword>
<feature type="transmembrane region" description="Helical" evidence="7">
    <location>
        <begin position="147"/>
        <end position="166"/>
    </location>
</feature>
<dbReference type="InterPro" id="IPR024962">
    <property type="entry name" value="YukD-like"/>
</dbReference>
<dbReference type="Pfam" id="PF19053">
    <property type="entry name" value="EccD"/>
    <property type="match status" value="1"/>
</dbReference>
<feature type="transmembrane region" description="Helical" evidence="7">
    <location>
        <begin position="255"/>
        <end position="273"/>
    </location>
</feature>
<dbReference type="NCBIfam" id="TIGR03920">
    <property type="entry name" value="T7SS_EccD"/>
    <property type="match status" value="1"/>
</dbReference>
<feature type="transmembrane region" description="Helical" evidence="7">
    <location>
        <begin position="429"/>
        <end position="449"/>
    </location>
</feature>
<keyword evidence="4 7" id="KW-0812">Transmembrane</keyword>
<name>A0ABV6A1R5_9PSEU</name>
<feature type="domain" description="EccD-like transmembrane" evidence="8">
    <location>
        <begin position="119"/>
        <end position="458"/>
    </location>
</feature>
<keyword evidence="6 7" id="KW-0472">Membrane</keyword>
<organism evidence="9 10">
    <name type="scientific">Allokutzneria oryzae</name>
    <dbReference type="NCBI Taxonomy" id="1378989"/>
    <lineage>
        <taxon>Bacteria</taxon>
        <taxon>Bacillati</taxon>
        <taxon>Actinomycetota</taxon>
        <taxon>Actinomycetes</taxon>
        <taxon>Pseudonocardiales</taxon>
        <taxon>Pseudonocardiaceae</taxon>
        <taxon>Allokutzneria</taxon>
    </lineage>
</organism>
<dbReference type="PIRSF" id="PIRSF017804">
    <property type="entry name" value="Secretion_EccD1"/>
    <property type="match status" value="1"/>
</dbReference>
<dbReference type="RefSeq" id="WP_377856624.1">
    <property type="nucleotide sequence ID" value="NZ_JBHLZU010000020.1"/>
</dbReference>
<keyword evidence="5 7" id="KW-1133">Transmembrane helix</keyword>
<feature type="transmembrane region" description="Helical" evidence="7">
    <location>
        <begin position="395"/>
        <end position="417"/>
    </location>
</feature>
<comment type="caution">
    <text evidence="9">The sequence shown here is derived from an EMBL/GenBank/DDBJ whole genome shotgun (WGS) entry which is preliminary data.</text>
</comment>
<evidence type="ECO:0000256" key="5">
    <source>
        <dbReference type="ARBA" id="ARBA00022989"/>
    </source>
</evidence>
<dbReference type="Gene3D" id="3.10.20.90">
    <property type="entry name" value="Phosphatidylinositol 3-kinase Catalytic Subunit, Chain A, domain 1"/>
    <property type="match status" value="1"/>
</dbReference>
<evidence type="ECO:0000256" key="2">
    <source>
        <dbReference type="ARBA" id="ARBA00006162"/>
    </source>
</evidence>
<feature type="transmembrane region" description="Helical" evidence="7">
    <location>
        <begin position="230"/>
        <end position="249"/>
    </location>
</feature>
<dbReference type="Pfam" id="PF08817">
    <property type="entry name" value="YukD"/>
    <property type="match status" value="1"/>
</dbReference>
<evidence type="ECO:0000256" key="4">
    <source>
        <dbReference type="ARBA" id="ARBA00022692"/>
    </source>
</evidence>
<evidence type="ECO:0000259" key="8">
    <source>
        <dbReference type="Pfam" id="PF19053"/>
    </source>
</evidence>
<evidence type="ECO:0000256" key="3">
    <source>
        <dbReference type="ARBA" id="ARBA00022475"/>
    </source>
</evidence>
<evidence type="ECO:0000313" key="10">
    <source>
        <dbReference type="Proteomes" id="UP001589693"/>
    </source>
</evidence>
<feature type="transmembrane region" description="Helical" evidence="7">
    <location>
        <begin position="203"/>
        <end position="223"/>
    </location>
</feature>
<dbReference type="InterPro" id="IPR006707">
    <property type="entry name" value="T7SS_EccD"/>
</dbReference>
<evidence type="ECO:0000256" key="1">
    <source>
        <dbReference type="ARBA" id="ARBA00004651"/>
    </source>
</evidence>
<comment type="similarity">
    <text evidence="2">Belongs to the EccD/Snm4 family.</text>
</comment>
<reference evidence="9 10" key="1">
    <citation type="submission" date="2024-09" db="EMBL/GenBank/DDBJ databases">
        <authorList>
            <person name="Sun Q."/>
            <person name="Mori K."/>
        </authorList>
    </citation>
    <scope>NUCLEOTIDE SEQUENCE [LARGE SCALE GENOMIC DNA]</scope>
    <source>
        <strain evidence="9 10">TBRC 7907</strain>
    </source>
</reference>
<feature type="transmembrane region" description="Helical" evidence="7">
    <location>
        <begin position="122"/>
        <end position="141"/>
    </location>
</feature>
<accession>A0ABV6A1R5</accession>
<feature type="transmembrane region" description="Helical" evidence="7">
    <location>
        <begin position="369"/>
        <end position="389"/>
    </location>
</feature>
<sequence length="458" mass="46064">MATATTVFSRVTVLAPRTRIDVALPSDVAVADLLPMLLNLAGQASPDGGARHGGWCLGKLGEAPLDPSRTLASLGVVDGDLLQLRRRSENPPPPLYDDVVDAIADAEPGGLRPWTGETARRLGNIACVLALVTAAAAVHLAGGRFPLAAAITAGVAALVAIAAGSTVTRVHQAPDSGIAVAAAGALPFAFVCGLHAVPGRFGPASLILAFALLAVVAVIGLLVLGGGITVFVAGAGIGAAGALAALVTVFVPHSVAGVAAGASAVALAALSGLPRLTIQLAKLPLPQVPGSAAELKEDDEFPDYAVIERRAGLAHEYMTGMIIACGLVAAAGAVIAAAGGSWFGPLFGGVVSAVLLLRARTYANGGQAIALLVTGLLSATGLMVGWLLRANPFHQLLWVFGSLVVLAGAAITLGVVFPKQRFSPVLRRSVDVAEAVLIAAVLPLALAVMDLYSVVRHL</sequence>
<keyword evidence="3" id="KW-1003">Cell membrane</keyword>
<gene>
    <name evidence="9" type="primary">eccD</name>
    <name evidence="9" type="ORF">ACFFQA_24415</name>
</gene>
<protein>
    <submittedName>
        <fullName evidence="9">Type VII secretion integral membrane protein EccD</fullName>
    </submittedName>
</protein>
<comment type="subcellular location">
    <subcellularLocation>
        <location evidence="1">Cell membrane</location>
        <topology evidence="1">Multi-pass membrane protein</topology>
    </subcellularLocation>
</comment>
<dbReference type="EMBL" id="JBHLZU010000020">
    <property type="protein sequence ID" value="MFB9907091.1"/>
    <property type="molecule type" value="Genomic_DNA"/>
</dbReference>
<evidence type="ECO:0000256" key="7">
    <source>
        <dbReference type="SAM" id="Phobius"/>
    </source>
</evidence>
<feature type="transmembrane region" description="Helical" evidence="7">
    <location>
        <begin position="178"/>
        <end position="197"/>
    </location>
</feature>